<evidence type="ECO:0000259" key="1">
    <source>
        <dbReference type="Pfam" id="PF01695"/>
    </source>
</evidence>
<dbReference type="RefSeq" id="WP_175612118.1">
    <property type="nucleotide sequence ID" value="NZ_FTNE01000017.1"/>
</dbReference>
<name>A0A8G2FGY0_ACIRU</name>
<keyword evidence="3" id="KW-1185">Reference proteome</keyword>
<gene>
    <name evidence="2" type="ORF">SAMN05421828_1171</name>
</gene>
<dbReference type="EMBL" id="FTNE01000017">
    <property type="protein sequence ID" value="SIR14945.1"/>
    <property type="molecule type" value="Genomic_DNA"/>
</dbReference>
<sequence>RRDLLEIVDDRDGKGALLITSLVPIGRWHEIIGDPTLGDAILDRIVHRAHRIELKGESLRKRQTLTPSSDVTNTTEK</sequence>
<dbReference type="AlphaFoldDB" id="A0A8G2FGY0"/>
<feature type="domain" description="IstB-like ATP-binding" evidence="1">
    <location>
        <begin position="2"/>
        <end position="64"/>
    </location>
</feature>
<dbReference type="InterPro" id="IPR002611">
    <property type="entry name" value="IstB_ATP-bd"/>
</dbReference>
<dbReference type="Gene3D" id="3.40.50.300">
    <property type="entry name" value="P-loop containing nucleotide triphosphate hydrolases"/>
    <property type="match status" value="1"/>
</dbReference>
<dbReference type="InterPro" id="IPR027417">
    <property type="entry name" value="P-loop_NTPase"/>
</dbReference>
<feature type="non-terminal residue" evidence="2">
    <location>
        <position position="1"/>
    </location>
</feature>
<dbReference type="Pfam" id="PF01695">
    <property type="entry name" value="IstB_IS21"/>
    <property type="match status" value="1"/>
</dbReference>
<dbReference type="Proteomes" id="UP000186308">
    <property type="component" value="Unassembled WGS sequence"/>
</dbReference>
<reference evidence="2 3" key="1">
    <citation type="submission" date="2017-01" db="EMBL/GenBank/DDBJ databases">
        <authorList>
            <person name="Varghese N."/>
            <person name="Submissions S."/>
        </authorList>
    </citation>
    <scope>NUCLEOTIDE SEQUENCE [LARGE SCALE GENOMIC DNA]</scope>
    <source>
        <strain evidence="2 3">ATCC 35905</strain>
    </source>
</reference>
<accession>A0A8G2FGY0</accession>
<dbReference type="GO" id="GO:0005524">
    <property type="term" value="F:ATP binding"/>
    <property type="evidence" value="ECO:0007669"/>
    <property type="project" value="InterPro"/>
</dbReference>
<evidence type="ECO:0000313" key="2">
    <source>
        <dbReference type="EMBL" id="SIR14945.1"/>
    </source>
</evidence>
<protein>
    <submittedName>
        <fullName evidence="2">IstB-like ATP binding protein</fullName>
    </submittedName>
</protein>
<comment type="caution">
    <text evidence="2">The sequence shown here is derived from an EMBL/GenBank/DDBJ whole genome shotgun (WGS) entry which is preliminary data.</text>
</comment>
<evidence type="ECO:0000313" key="3">
    <source>
        <dbReference type="Proteomes" id="UP000186308"/>
    </source>
</evidence>
<proteinExistence type="predicted"/>
<organism evidence="2 3">
    <name type="scientific">Acidiphilium rubrum</name>
    <dbReference type="NCBI Taxonomy" id="526"/>
    <lineage>
        <taxon>Bacteria</taxon>
        <taxon>Pseudomonadati</taxon>
        <taxon>Pseudomonadota</taxon>
        <taxon>Alphaproteobacteria</taxon>
        <taxon>Acetobacterales</taxon>
        <taxon>Acidocellaceae</taxon>
        <taxon>Acidiphilium</taxon>
    </lineage>
</organism>